<keyword evidence="2" id="KW-1185">Reference proteome</keyword>
<dbReference type="Proteomes" id="UP001306508">
    <property type="component" value="Unassembled WGS sequence"/>
</dbReference>
<dbReference type="AlphaFoldDB" id="A0AAN7ZXT4"/>
<name>A0AAN7ZXT4_9SACH</name>
<dbReference type="EMBL" id="JAWIZZ010000045">
    <property type="protein sequence ID" value="KAK5779806.1"/>
    <property type="molecule type" value="Genomic_DNA"/>
</dbReference>
<accession>A0AAN7ZXT4</accession>
<gene>
    <name evidence="1" type="ORF">RI543_002342</name>
</gene>
<evidence type="ECO:0000313" key="1">
    <source>
        <dbReference type="EMBL" id="KAK5779806.1"/>
    </source>
</evidence>
<organism evidence="1 2">
    <name type="scientific">Arxiozyma heterogenica</name>
    <dbReference type="NCBI Taxonomy" id="278026"/>
    <lineage>
        <taxon>Eukaryota</taxon>
        <taxon>Fungi</taxon>
        <taxon>Dikarya</taxon>
        <taxon>Ascomycota</taxon>
        <taxon>Saccharomycotina</taxon>
        <taxon>Saccharomycetes</taxon>
        <taxon>Saccharomycetales</taxon>
        <taxon>Saccharomycetaceae</taxon>
        <taxon>Arxiozyma</taxon>
    </lineage>
</organism>
<protein>
    <submittedName>
        <fullName evidence="1">Uncharacterized protein</fullName>
    </submittedName>
</protein>
<reference evidence="2" key="1">
    <citation type="submission" date="2023-07" db="EMBL/GenBank/DDBJ databases">
        <title>A draft genome of Kazachstania heterogenica Y-27499.</title>
        <authorList>
            <person name="Donic C."/>
            <person name="Kralova J.S."/>
            <person name="Fidel L."/>
            <person name="Ben-Dor S."/>
            <person name="Jung S."/>
        </authorList>
    </citation>
    <scope>NUCLEOTIDE SEQUENCE [LARGE SCALE GENOMIC DNA]</scope>
    <source>
        <strain evidence="2">Y27499</strain>
    </source>
</reference>
<evidence type="ECO:0000313" key="2">
    <source>
        <dbReference type="Proteomes" id="UP001306508"/>
    </source>
</evidence>
<sequence length="67" mass="7526">MKDQLVLNKSKIQFTTTTYSAAAKWRKLTAYCTGCPPNEEDSYIGNMVAYRDVDSRDVDMNNTAKVG</sequence>
<proteinExistence type="predicted"/>
<comment type="caution">
    <text evidence="1">The sequence shown here is derived from an EMBL/GenBank/DDBJ whole genome shotgun (WGS) entry which is preliminary data.</text>
</comment>